<evidence type="ECO:0000313" key="2">
    <source>
        <dbReference type="Proteomes" id="UP000078084"/>
    </source>
</evidence>
<name>A0A171KUH4_9BURK</name>
<dbReference type="AlphaFoldDB" id="A0A171KUH4"/>
<proteinExistence type="predicted"/>
<protein>
    <recommendedName>
        <fullName evidence="3">Class I SAM-dependent methyltransferase</fullName>
    </recommendedName>
</protein>
<accession>A0A171KUH4</accession>
<reference evidence="1 2" key="1">
    <citation type="submission" date="2015-04" db="EMBL/GenBank/DDBJ databases">
        <title>Genome sequence of Kerstersia gyiorum CG1.</title>
        <authorList>
            <person name="Greninger A.L."/>
            <person name="Kozyreva V."/>
            <person name="Chaturvedi V."/>
        </authorList>
    </citation>
    <scope>NUCLEOTIDE SEQUENCE [LARGE SCALE GENOMIC DNA]</scope>
    <source>
        <strain evidence="1 2">CG1</strain>
    </source>
</reference>
<dbReference type="STRING" id="206506.AAV32_05735"/>
<evidence type="ECO:0000313" key="1">
    <source>
        <dbReference type="EMBL" id="KKO72541.1"/>
    </source>
</evidence>
<dbReference type="SUPFAM" id="SSF53335">
    <property type="entry name" value="S-adenosyl-L-methionine-dependent methyltransferases"/>
    <property type="match status" value="1"/>
</dbReference>
<sequence length="267" mass="30140">MLSQASATPAPAGAGSASLYEEVAQLQAGQPWGHFLDAGTGRASLSWLLGQETEAWTAVTGSPAMLETVRQHAGDRLRAQDRLVLGNWMDAELLHGERYDTVLADYLLGAIEGFAPYWQDRLFARLRPLVRRRLYVIGLEPYVSRFPDDPAGAIVTAIGRLRDACLLLAGETPYREYPLEWVLRQLRSSGFRTLDVRRYPIRYGPRFIDSQLDMCTQRLGRLRDRQLALSLMEHVQDLRARAHALCSQEQGLRHGHDYLILAEPDMR</sequence>
<organism evidence="1 2">
    <name type="scientific">Kerstersia gyiorum</name>
    <dbReference type="NCBI Taxonomy" id="206506"/>
    <lineage>
        <taxon>Bacteria</taxon>
        <taxon>Pseudomonadati</taxon>
        <taxon>Pseudomonadota</taxon>
        <taxon>Betaproteobacteria</taxon>
        <taxon>Burkholderiales</taxon>
        <taxon>Alcaligenaceae</taxon>
        <taxon>Kerstersia</taxon>
    </lineage>
</organism>
<evidence type="ECO:0008006" key="3">
    <source>
        <dbReference type="Google" id="ProtNLM"/>
    </source>
</evidence>
<keyword evidence="2" id="KW-1185">Reference proteome</keyword>
<dbReference type="CDD" id="cd02440">
    <property type="entry name" value="AdoMet_MTases"/>
    <property type="match status" value="1"/>
</dbReference>
<dbReference type="Proteomes" id="UP000078084">
    <property type="component" value="Unassembled WGS sequence"/>
</dbReference>
<dbReference type="InterPro" id="IPR029063">
    <property type="entry name" value="SAM-dependent_MTases_sf"/>
</dbReference>
<gene>
    <name evidence="1" type="ORF">AAV32_05735</name>
</gene>
<dbReference type="EMBL" id="LBNE01000002">
    <property type="protein sequence ID" value="KKO72541.1"/>
    <property type="molecule type" value="Genomic_DNA"/>
</dbReference>
<dbReference type="Gene3D" id="3.40.50.150">
    <property type="entry name" value="Vaccinia Virus protein VP39"/>
    <property type="match status" value="1"/>
</dbReference>
<dbReference type="PATRIC" id="fig|206506.3.peg.1227"/>
<comment type="caution">
    <text evidence="1">The sequence shown here is derived from an EMBL/GenBank/DDBJ whole genome shotgun (WGS) entry which is preliminary data.</text>
</comment>